<keyword evidence="1" id="KW-0479">Metal-binding</keyword>
<proteinExistence type="predicted"/>
<dbReference type="Pfam" id="PF07687">
    <property type="entry name" value="M20_dimer"/>
    <property type="match status" value="1"/>
</dbReference>
<dbReference type="CDD" id="cd03886">
    <property type="entry name" value="M20_Acy1"/>
    <property type="match status" value="1"/>
</dbReference>
<protein>
    <submittedName>
        <fullName evidence="3">Amidohydrolase</fullName>
    </submittedName>
</protein>
<dbReference type="SUPFAM" id="SSF55031">
    <property type="entry name" value="Bacterial exopeptidase dimerisation domain"/>
    <property type="match status" value="1"/>
</dbReference>
<dbReference type="SUPFAM" id="SSF53187">
    <property type="entry name" value="Zn-dependent exopeptidases"/>
    <property type="match status" value="1"/>
</dbReference>
<dbReference type="AlphaFoldDB" id="A0A5C4W4D2"/>
<reference evidence="3 4" key="1">
    <citation type="submission" date="2019-10" db="EMBL/GenBank/DDBJ databases">
        <title>Nonomuraea sp. nov., isolated from Phyllanthus amarus.</title>
        <authorList>
            <person name="Klykleung N."/>
            <person name="Tanasupawat S."/>
        </authorList>
    </citation>
    <scope>NUCLEOTIDE SEQUENCE [LARGE SCALE GENOMIC DNA]</scope>
    <source>
        <strain evidence="3 4">PA1-10</strain>
    </source>
</reference>
<evidence type="ECO:0000313" key="4">
    <source>
        <dbReference type="Proteomes" id="UP000312512"/>
    </source>
</evidence>
<comment type="cofactor">
    <cofactor evidence="1">
        <name>Mn(2+)</name>
        <dbReference type="ChEBI" id="CHEBI:29035"/>
    </cofactor>
    <text evidence="1">The Mn(2+) ion enhances activity.</text>
</comment>
<dbReference type="InterPro" id="IPR036264">
    <property type="entry name" value="Bact_exopeptidase_dim_dom"/>
</dbReference>
<feature type="binding site" evidence="1">
    <location>
        <position position="100"/>
    </location>
    <ligand>
        <name>Mn(2+)</name>
        <dbReference type="ChEBI" id="CHEBI:29035"/>
        <label>2</label>
    </ligand>
</feature>
<dbReference type="GO" id="GO:0046872">
    <property type="term" value="F:metal ion binding"/>
    <property type="evidence" value="ECO:0007669"/>
    <property type="project" value="UniProtKB-KW"/>
</dbReference>
<keyword evidence="3" id="KW-0378">Hydrolase</keyword>
<dbReference type="EMBL" id="VDLX02000011">
    <property type="protein sequence ID" value="KAB8191874.1"/>
    <property type="molecule type" value="Genomic_DNA"/>
</dbReference>
<dbReference type="InterPro" id="IPR017439">
    <property type="entry name" value="Amidohydrolase"/>
</dbReference>
<dbReference type="PANTHER" id="PTHR11014:SF63">
    <property type="entry name" value="METALLOPEPTIDASE, PUTATIVE (AFU_ORTHOLOGUE AFUA_6G09600)-RELATED"/>
    <property type="match status" value="1"/>
</dbReference>
<name>A0A5C4W4D2_9ACTN</name>
<gene>
    <name evidence="3" type="ORF">FH608_028385</name>
</gene>
<dbReference type="NCBIfam" id="TIGR01891">
    <property type="entry name" value="amidohydrolases"/>
    <property type="match status" value="1"/>
</dbReference>
<dbReference type="PIRSF" id="PIRSF005962">
    <property type="entry name" value="Pept_M20D_amidohydro"/>
    <property type="match status" value="1"/>
</dbReference>
<dbReference type="Gene3D" id="3.30.70.360">
    <property type="match status" value="1"/>
</dbReference>
<evidence type="ECO:0000259" key="2">
    <source>
        <dbReference type="Pfam" id="PF07687"/>
    </source>
</evidence>
<dbReference type="RefSeq" id="WP_139633669.1">
    <property type="nucleotide sequence ID" value="NZ_VDLX02000011.1"/>
</dbReference>
<feature type="binding site" evidence="1">
    <location>
        <position position="364"/>
    </location>
    <ligand>
        <name>Mn(2+)</name>
        <dbReference type="ChEBI" id="CHEBI:29035"/>
        <label>2</label>
    </ligand>
</feature>
<accession>A0A5C4W4D2</accession>
<dbReference type="GO" id="GO:0016787">
    <property type="term" value="F:hydrolase activity"/>
    <property type="evidence" value="ECO:0007669"/>
    <property type="project" value="UniProtKB-KW"/>
</dbReference>
<dbReference type="PANTHER" id="PTHR11014">
    <property type="entry name" value="PEPTIDASE M20 FAMILY MEMBER"/>
    <property type="match status" value="1"/>
</dbReference>
<feature type="domain" description="Peptidase M20 dimerisation" evidence="2">
    <location>
        <begin position="181"/>
        <end position="278"/>
    </location>
</feature>
<comment type="caution">
    <text evidence="3">The sequence shown here is derived from an EMBL/GenBank/DDBJ whole genome shotgun (WGS) entry which is preliminary data.</text>
</comment>
<keyword evidence="4" id="KW-1185">Reference proteome</keyword>
<dbReference type="InterPro" id="IPR002933">
    <property type="entry name" value="Peptidase_M20"/>
</dbReference>
<dbReference type="OrthoDB" id="9777385at2"/>
<evidence type="ECO:0000313" key="3">
    <source>
        <dbReference type="EMBL" id="KAB8191874.1"/>
    </source>
</evidence>
<dbReference type="Proteomes" id="UP000312512">
    <property type="component" value="Unassembled WGS sequence"/>
</dbReference>
<organism evidence="3 4">
    <name type="scientific">Nonomuraea phyllanthi</name>
    <dbReference type="NCBI Taxonomy" id="2219224"/>
    <lineage>
        <taxon>Bacteria</taxon>
        <taxon>Bacillati</taxon>
        <taxon>Actinomycetota</taxon>
        <taxon>Actinomycetes</taxon>
        <taxon>Streptosporangiales</taxon>
        <taxon>Streptosporangiaceae</taxon>
        <taxon>Nonomuraea</taxon>
    </lineage>
</organism>
<feature type="binding site" evidence="1">
    <location>
        <position position="98"/>
    </location>
    <ligand>
        <name>Mn(2+)</name>
        <dbReference type="ChEBI" id="CHEBI:29035"/>
        <label>2</label>
    </ligand>
</feature>
<sequence length="391" mass="41323">MREHARRILPELIGLRRELHADPELGLRLPRTQQRIIAALADLDVEITLGRELDSVVAVLRGGSPGPAVLLRADMDALPMREEADLPYRARGEAMHACGHDLHVAGLVGAAMLLHGRREELAGDVVFMFQPGEELGDGAARMIAEGVLDAAGARPVAAYGIHVVPGEFGVFSTRPGPLMAGCAELDVVVRGRGGHASAPHLTVDPVPAAAELVQALQTFVTRRFDVFNPVVLTTTRLRAGGAARNIITGEAELGATIRMLSMDVLTRLQAELPGLVRSVAAAHGCGADVEVRVLCPPTVNDPALASDALATLSATFGGERVRVSPAPVMGSEDFSYVLREVPGAFVFLRATPRDLDHETAAPNHSPHVVFDDAVLADQAVALASLALRHLG</sequence>
<dbReference type="Pfam" id="PF01546">
    <property type="entry name" value="Peptidase_M20"/>
    <property type="match status" value="1"/>
</dbReference>
<keyword evidence="1" id="KW-0464">Manganese</keyword>
<dbReference type="Gene3D" id="3.40.630.10">
    <property type="entry name" value="Zn peptidases"/>
    <property type="match status" value="1"/>
</dbReference>
<evidence type="ECO:0000256" key="1">
    <source>
        <dbReference type="PIRSR" id="PIRSR005962-1"/>
    </source>
</evidence>
<dbReference type="InterPro" id="IPR011650">
    <property type="entry name" value="Peptidase_M20_dimer"/>
</dbReference>
<feature type="binding site" evidence="1">
    <location>
        <position position="162"/>
    </location>
    <ligand>
        <name>Mn(2+)</name>
        <dbReference type="ChEBI" id="CHEBI:29035"/>
        <label>2</label>
    </ligand>
</feature>
<feature type="binding site" evidence="1">
    <location>
        <position position="134"/>
    </location>
    <ligand>
        <name>Mn(2+)</name>
        <dbReference type="ChEBI" id="CHEBI:29035"/>
        <label>2</label>
    </ligand>
</feature>